<dbReference type="GO" id="GO:0045893">
    <property type="term" value="P:positive regulation of DNA-templated transcription"/>
    <property type="evidence" value="ECO:0007669"/>
    <property type="project" value="TreeGrafter"/>
</dbReference>
<dbReference type="PANTHER" id="PTHR13029">
    <property type="match status" value="1"/>
</dbReference>
<dbReference type="InterPro" id="IPR051577">
    <property type="entry name" value="MRF-like"/>
</dbReference>
<dbReference type="Gene3D" id="1.10.10.10">
    <property type="entry name" value="Winged helix-like DNA-binding domain superfamily/Winged helix DNA-binding domain"/>
    <property type="match status" value="1"/>
</dbReference>
<dbReference type="AlphaFoldDB" id="A0A1B8ZXX5"/>
<reference evidence="2 3" key="1">
    <citation type="submission" date="2016-07" db="EMBL/GenBank/DDBJ databases">
        <authorList>
            <person name="Jeong J.-J."/>
            <person name="Kim D.W."/>
            <person name="Sang M.K."/>
            <person name="Choi I.-G."/>
            <person name="Kim K.D."/>
        </authorList>
    </citation>
    <scope>NUCLEOTIDE SEQUENCE [LARGE SCALE GENOMIC DNA]</scope>
    <source>
        <strain evidence="2 3">UTM-3</strain>
    </source>
</reference>
<dbReference type="GO" id="GO:0016540">
    <property type="term" value="P:protein autoprocessing"/>
    <property type="evidence" value="ECO:0007669"/>
    <property type="project" value="TreeGrafter"/>
</dbReference>
<proteinExistence type="predicted"/>
<dbReference type="InterPro" id="IPR036388">
    <property type="entry name" value="WH-like_DNA-bd_sf"/>
</dbReference>
<protein>
    <recommendedName>
        <fullName evidence="1">Peptidase S74 domain-containing protein</fullName>
    </recommendedName>
</protein>
<evidence type="ECO:0000313" key="2">
    <source>
        <dbReference type="EMBL" id="OCA76451.1"/>
    </source>
</evidence>
<dbReference type="GO" id="GO:0003700">
    <property type="term" value="F:DNA-binding transcription factor activity"/>
    <property type="evidence" value="ECO:0007669"/>
    <property type="project" value="TreeGrafter"/>
</dbReference>
<comment type="caution">
    <text evidence="2">The sequence shown here is derived from an EMBL/GenBank/DDBJ whole genome shotgun (WGS) entry which is preliminary data.</text>
</comment>
<dbReference type="GO" id="GO:0043565">
    <property type="term" value="F:sequence-specific DNA binding"/>
    <property type="evidence" value="ECO:0007669"/>
    <property type="project" value="TreeGrafter"/>
</dbReference>
<organism evidence="2 3">
    <name type="scientific">Chryseobacterium artocarpi</name>
    <dbReference type="NCBI Taxonomy" id="1414727"/>
    <lineage>
        <taxon>Bacteria</taxon>
        <taxon>Pseudomonadati</taxon>
        <taxon>Bacteroidota</taxon>
        <taxon>Flavobacteriia</taxon>
        <taxon>Flavobacteriales</taxon>
        <taxon>Weeksellaceae</taxon>
        <taxon>Chryseobacterium group</taxon>
        <taxon>Chryseobacterium</taxon>
    </lineage>
</organism>
<evidence type="ECO:0000313" key="3">
    <source>
        <dbReference type="Proteomes" id="UP000092651"/>
    </source>
</evidence>
<name>A0A1B8ZXX5_9FLAO</name>
<accession>A0A1B8ZXX5</accession>
<dbReference type="OrthoDB" id="1488700at2"/>
<dbReference type="InterPro" id="IPR030392">
    <property type="entry name" value="S74_ICA"/>
</dbReference>
<dbReference type="Proteomes" id="UP000092651">
    <property type="component" value="Unassembled WGS sequence"/>
</dbReference>
<gene>
    <name evidence="2" type="ORF">BBI01_07150</name>
</gene>
<evidence type="ECO:0000259" key="1">
    <source>
        <dbReference type="PROSITE" id="PS51688"/>
    </source>
</evidence>
<keyword evidence="3" id="KW-1185">Reference proteome</keyword>
<dbReference type="Pfam" id="PF13884">
    <property type="entry name" value="Peptidase_S74"/>
    <property type="match status" value="1"/>
</dbReference>
<dbReference type="EMBL" id="MAYH01000012">
    <property type="protein sequence ID" value="OCA76451.1"/>
    <property type="molecule type" value="Genomic_DNA"/>
</dbReference>
<feature type="domain" description="Peptidase S74" evidence="1">
    <location>
        <begin position="184"/>
        <end position="279"/>
    </location>
</feature>
<dbReference type="PROSITE" id="PS51688">
    <property type="entry name" value="ICA"/>
    <property type="match status" value="1"/>
</dbReference>
<sequence length="286" mass="31091">MQNSTFLQNTHSAVFRLCLIGSTSISSFFYAQAGRIGINTPDPKATLDITAKTDGTRQAEGLMIPRLTGDQIQTMTANIQPGTESLMIYATATPAAPTSKVAKITQPGYYFWNGNNWESVGVNSNLYTADGSITTPLASRNVDLNGKNLVFSGTGSVGIGTTPSATAKLDVAGTVKASAIDYNSDERLKQNITEIKSSNEIINQLRPVSYFWNETGKKKGGNTQLQYGLIAQEVEKVLPNIVSTDNDGYKSVNYNELIPLLLQTVQNQGKKIEELQKEIQQLKKTK</sequence>
<dbReference type="PANTHER" id="PTHR13029:SF18">
    <property type="entry name" value="MYELIN REGULATORY FACTOR HOMOLOG 1"/>
    <property type="match status" value="1"/>
</dbReference>